<evidence type="ECO:0000259" key="6">
    <source>
        <dbReference type="Pfam" id="PF22178"/>
    </source>
</evidence>
<dbReference type="Pfam" id="PF22178">
    <property type="entry name" value="Gp5_trimer_C"/>
    <property type="match status" value="1"/>
</dbReference>
<dbReference type="InterPro" id="IPR006533">
    <property type="entry name" value="T6SS_Vgr_RhsGE"/>
</dbReference>
<dbReference type="PANTHER" id="PTHR32305:SF15">
    <property type="entry name" value="PROTEIN RHSA-RELATED"/>
    <property type="match status" value="1"/>
</dbReference>
<feature type="domain" description="Gp5/Type VI secretion system Vgr C-terminal trimerisation" evidence="6">
    <location>
        <begin position="512"/>
        <end position="632"/>
    </location>
</feature>
<gene>
    <name evidence="7" type="primary">vgrG</name>
    <name evidence="7" type="ORF">M3P21_15740</name>
</gene>
<dbReference type="SUPFAM" id="SSF69349">
    <property type="entry name" value="Phage fibre proteins"/>
    <property type="match status" value="1"/>
</dbReference>
<evidence type="ECO:0000256" key="2">
    <source>
        <dbReference type="ARBA" id="ARBA00005558"/>
    </source>
</evidence>
<dbReference type="Gene3D" id="4.10.220.110">
    <property type="match status" value="1"/>
</dbReference>
<dbReference type="NCBIfam" id="TIGR01646">
    <property type="entry name" value="vgr_GE"/>
    <property type="match status" value="1"/>
</dbReference>
<comment type="similarity">
    <text evidence="2">Belongs to the VgrG protein family.</text>
</comment>
<dbReference type="PANTHER" id="PTHR32305">
    <property type="match status" value="1"/>
</dbReference>
<protein>
    <submittedName>
        <fullName evidence="7">Type VI secretion system tip protein VgrG</fullName>
    </submittedName>
</protein>
<evidence type="ECO:0000313" key="8">
    <source>
        <dbReference type="Proteomes" id="UP001203880"/>
    </source>
</evidence>
<evidence type="ECO:0000256" key="3">
    <source>
        <dbReference type="ARBA" id="ARBA00022525"/>
    </source>
</evidence>
<evidence type="ECO:0000259" key="5">
    <source>
        <dbReference type="Pfam" id="PF04717"/>
    </source>
</evidence>
<dbReference type="InterPro" id="IPR006531">
    <property type="entry name" value="Gp5/Vgr_OB"/>
</dbReference>
<proteinExistence type="inferred from homology"/>
<dbReference type="RefSeq" id="WP_249711338.1">
    <property type="nucleotide sequence ID" value="NZ_JAMFMB010000020.1"/>
</dbReference>
<dbReference type="InterPro" id="IPR017847">
    <property type="entry name" value="T6SS_RhsGE_Vgr_subset"/>
</dbReference>
<dbReference type="SUPFAM" id="SSF69255">
    <property type="entry name" value="gp5 N-terminal domain-like"/>
    <property type="match status" value="1"/>
</dbReference>
<evidence type="ECO:0000313" key="7">
    <source>
        <dbReference type="EMBL" id="MCL6284983.1"/>
    </source>
</evidence>
<feature type="region of interest" description="Disordered" evidence="4">
    <location>
        <begin position="503"/>
        <end position="522"/>
    </location>
</feature>
<dbReference type="Gene3D" id="3.55.50.10">
    <property type="entry name" value="Baseplate protein-like domains"/>
    <property type="match status" value="1"/>
</dbReference>
<feature type="domain" description="Gp5/Type VI secretion system Vgr protein OB-fold" evidence="5">
    <location>
        <begin position="418"/>
        <end position="486"/>
    </location>
</feature>
<reference evidence="7" key="1">
    <citation type="submission" date="2022-05" db="EMBL/GenBank/DDBJ databases">
        <authorList>
            <person name="Park J.-S."/>
        </authorList>
    </citation>
    <scope>NUCLEOTIDE SEQUENCE</scope>
    <source>
        <strain evidence="7">2012CJ41-6</strain>
    </source>
</reference>
<comment type="subcellular location">
    <subcellularLocation>
        <location evidence="1">Secreted</location>
    </subcellularLocation>
</comment>
<organism evidence="7 8">
    <name type="scientific">Ruegeria spongiae</name>
    <dbReference type="NCBI Taxonomy" id="2942209"/>
    <lineage>
        <taxon>Bacteria</taxon>
        <taxon>Pseudomonadati</taxon>
        <taxon>Pseudomonadota</taxon>
        <taxon>Alphaproteobacteria</taxon>
        <taxon>Rhodobacterales</taxon>
        <taxon>Roseobacteraceae</taxon>
        <taxon>Ruegeria</taxon>
    </lineage>
</organism>
<dbReference type="NCBIfam" id="TIGR03361">
    <property type="entry name" value="VI_Rhs_Vgr"/>
    <property type="match status" value="1"/>
</dbReference>
<keyword evidence="8" id="KW-1185">Reference proteome</keyword>
<evidence type="ECO:0000256" key="4">
    <source>
        <dbReference type="SAM" id="MobiDB-lite"/>
    </source>
</evidence>
<dbReference type="InterPro" id="IPR054030">
    <property type="entry name" value="Gp5_Vgr_C"/>
</dbReference>
<dbReference type="Gene3D" id="2.40.50.230">
    <property type="entry name" value="Gp5 N-terminal domain"/>
    <property type="match status" value="1"/>
</dbReference>
<sequence length="719" mass="81479">MPPKMHEKQVLWQTNTFGLKPVVVEGNSVDPLVIRRAIVKEGLSQLTEISVEFLSRDVKVKLEDMLGKIMTVHMQTGEGNERLFTGTVVSVERLAYRDGYLQLLAELRPWFWMLTKTTDCRIFQEMKADEIIKKVFDDLGFSDYKFSIRGTLPKRDYCVQYRETDYDFVCRLAEEEGIYFYFDHSDADKKYEKLVLTDDKGSHSSIKENSTLEFWPAEDGKQRTDERVTEWGYGEAVVSGNVVLRDFDFLKPKPETYEIREKTVLKPKHSHKAYEVFDYPGHYYSEKNDGKKRAQVRMEIEELEHQDLRGRATVRTMATGEKFKLTEHDDDAMNIEYLTTSATHYLQTTSGYEFVKRETDLDTGALEFEEDNKDLYRVEFTVIPAKVQYRAPMNTSWPEIPGLHTAIVTGPSGEEIYTDKQGRIKVQFHWDREGKNDEKTTCWIRVATPWSGKNWGMIHIPRIGQEVIVQFEEGNPDRPICTGMLYNENPSDKVSENAPVHPWLLPDNKTQSGIKTKSTKKGKADEYNELMFEDKAGEELVRFQAQKDHERLVKDRIVETVGLDASAVEVGKGEAKSITRTVNQHVTETIQKGDHTFTIETGSQTVEIKTDQSETIEGKSDRTVTGNNTETIKQGNKATTVSLGNITVDADAGKITMTAAQSIELKVAGSSVKIDPKGVTIKGPMITVTGDAKCDVKSPLTTVEGSGMLTLKGGVVMIN</sequence>
<dbReference type="Proteomes" id="UP001203880">
    <property type="component" value="Unassembled WGS sequence"/>
</dbReference>
<dbReference type="SUPFAM" id="SSF69279">
    <property type="entry name" value="Phage tail proteins"/>
    <property type="match status" value="2"/>
</dbReference>
<comment type="caution">
    <text evidence="7">The sequence shown here is derived from an EMBL/GenBank/DDBJ whole genome shotgun (WGS) entry which is preliminary data.</text>
</comment>
<dbReference type="Pfam" id="PF04717">
    <property type="entry name" value="Phage_base_V"/>
    <property type="match status" value="1"/>
</dbReference>
<evidence type="ECO:0000256" key="1">
    <source>
        <dbReference type="ARBA" id="ARBA00004613"/>
    </source>
</evidence>
<keyword evidence="3" id="KW-0964">Secreted</keyword>
<dbReference type="Gene3D" id="2.30.110.50">
    <property type="match status" value="1"/>
</dbReference>
<dbReference type="EMBL" id="JAMFMB010000020">
    <property type="protein sequence ID" value="MCL6284983.1"/>
    <property type="molecule type" value="Genomic_DNA"/>
</dbReference>
<dbReference type="InterPro" id="IPR050708">
    <property type="entry name" value="T6SS_VgrG/RHS"/>
</dbReference>
<accession>A0ABT0Q754</accession>
<name>A0ABT0Q754_9RHOB</name>
<dbReference type="InterPro" id="IPR037026">
    <property type="entry name" value="Vgr_OB-fold_dom_sf"/>
</dbReference>
<dbReference type="Pfam" id="PF05954">
    <property type="entry name" value="Phage_GPD"/>
    <property type="match status" value="1"/>
</dbReference>